<dbReference type="AlphaFoldDB" id="A0A7C9MZC6"/>
<evidence type="ECO:0000256" key="4">
    <source>
        <dbReference type="ARBA" id="ARBA00022857"/>
    </source>
</evidence>
<evidence type="ECO:0000256" key="3">
    <source>
        <dbReference type="ARBA" id="ARBA00022723"/>
    </source>
</evidence>
<dbReference type="PANTHER" id="PTHR43616:SF5">
    <property type="entry name" value="GLYCEROL DEHYDROGENASE 1"/>
    <property type="match status" value="1"/>
</dbReference>
<dbReference type="RefSeq" id="WP_160765737.1">
    <property type="nucleotide sequence ID" value="NZ_WUPT01000006.1"/>
</dbReference>
<organism evidence="10 11">
    <name type="scientific">Kangsaoukella pontilimi</name>
    <dbReference type="NCBI Taxonomy" id="2691042"/>
    <lineage>
        <taxon>Bacteria</taxon>
        <taxon>Pseudomonadati</taxon>
        <taxon>Pseudomonadota</taxon>
        <taxon>Alphaproteobacteria</taxon>
        <taxon>Rhodobacterales</taxon>
        <taxon>Paracoccaceae</taxon>
        <taxon>Kangsaoukella</taxon>
    </lineage>
</organism>
<dbReference type="InterPro" id="IPR016205">
    <property type="entry name" value="Glycerol_DH"/>
</dbReference>
<comment type="caution">
    <text evidence="10">The sequence shown here is derived from an EMBL/GenBank/DDBJ whole genome shotgun (WGS) entry which is preliminary data.</text>
</comment>
<accession>A0A7C9MZC6</accession>
<evidence type="ECO:0000256" key="6">
    <source>
        <dbReference type="ARBA" id="ARBA00023027"/>
    </source>
</evidence>
<reference evidence="10 11" key="2">
    <citation type="submission" date="2020-03" db="EMBL/GenBank/DDBJ databases">
        <title>Kangsaoukella pontilimi gen. nov., sp. nov., a new member of the family Rhodobacteraceae isolated from a tidal mudflat.</title>
        <authorList>
            <person name="Kim I.S."/>
        </authorList>
    </citation>
    <scope>NUCLEOTIDE SEQUENCE [LARGE SCALE GENOMIC DNA]</scope>
    <source>
        <strain evidence="10 11">GH1-50</strain>
    </source>
</reference>
<name>A0A7C9MZC6_9RHOB</name>
<dbReference type="Proteomes" id="UP000480350">
    <property type="component" value="Unassembled WGS sequence"/>
</dbReference>
<dbReference type="GO" id="GO:0016614">
    <property type="term" value="F:oxidoreductase activity, acting on CH-OH group of donors"/>
    <property type="evidence" value="ECO:0007669"/>
    <property type="project" value="InterPro"/>
</dbReference>
<evidence type="ECO:0000256" key="7">
    <source>
        <dbReference type="ARBA" id="ARBA00023098"/>
    </source>
</evidence>
<keyword evidence="5" id="KW-0560">Oxidoreductase</keyword>
<proteinExistence type="predicted"/>
<dbReference type="EMBL" id="WUPT01000006">
    <property type="protein sequence ID" value="MXQ09814.1"/>
    <property type="molecule type" value="Genomic_DNA"/>
</dbReference>
<evidence type="ECO:0000256" key="1">
    <source>
        <dbReference type="ARBA" id="ARBA00022490"/>
    </source>
</evidence>
<evidence type="ECO:0000256" key="2">
    <source>
        <dbReference type="ARBA" id="ARBA00022516"/>
    </source>
</evidence>
<keyword evidence="9" id="KW-1208">Phospholipid metabolism</keyword>
<reference evidence="10 11" key="1">
    <citation type="submission" date="2019-12" db="EMBL/GenBank/DDBJ databases">
        <authorList>
            <person name="Lee S.D."/>
        </authorList>
    </citation>
    <scope>NUCLEOTIDE SEQUENCE [LARGE SCALE GENOMIC DNA]</scope>
    <source>
        <strain evidence="10 11">GH1-50</strain>
    </source>
</reference>
<sequence length="488" mass="52795">MPLDLALSDLSRLSRVRQVLADNDPNGQFTSLGMAEVHISDDVLTQLTDVIDRHLALAGRVAGQETQVRMIVDPVLIRRESADLKQRVEELLSGRYSVTRVTLDDGHPILHADEGILDAAAAASEGADVIVSVGGGTITDVAKIAAERAGVPVHVVVQTAASVDGYTDNFAVVLQNGVKTTLPSRWPEAVLTDTRVIAEAPHYLNASGFGELLSMYAAPGDWYLASRMGMDPKYAPVLLEMLSLCGEGVEEWSGGVGTGDPQACANLATALAMRGIVTGVGGTTASLSGMEHLISHMFDMVNGELHEPTGLHGAQVGVGSVIRAAAWEVFCERRQQEGLDMDRMFPAIDWLEDGVKAGFDWLDASGRIAAECWGRYRSKLNLWLGQRTRIEAAFADWDALKAEHDQLVFGSHQIASYLYRAGAPMRFTDLDPAPSAERLHWVVGNCQYMRERFTVADLLTLAGWWDDEGVARVLARVDEACKAAEGTE</sequence>
<keyword evidence="1" id="KW-0963">Cytoplasm</keyword>
<keyword evidence="8" id="KW-0594">Phospholipid biosynthesis</keyword>
<evidence type="ECO:0000256" key="8">
    <source>
        <dbReference type="ARBA" id="ARBA00023209"/>
    </source>
</evidence>
<dbReference type="Pfam" id="PF13685">
    <property type="entry name" value="Fe-ADH_2"/>
    <property type="match status" value="1"/>
</dbReference>
<gene>
    <name evidence="10" type="ORF">GQ651_18365</name>
</gene>
<evidence type="ECO:0000256" key="5">
    <source>
        <dbReference type="ARBA" id="ARBA00023002"/>
    </source>
</evidence>
<dbReference type="SUPFAM" id="SSF56796">
    <property type="entry name" value="Dehydroquinate synthase-like"/>
    <property type="match status" value="1"/>
</dbReference>
<dbReference type="GO" id="GO:0046872">
    <property type="term" value="F:metal ion binding"/>
    <property type="evidence" value="ECO:0007669"/>
    <property type="project" value="UniProtKB-KW"/>
</dbReference>
<dbReference type="PANTHER" id="PTHR43616">
    <property type="entry name" value="GLYCEROL DEHYDROGENASE"/>
    <property type="match status" value="1"/>
</dbReference>
<keyword evidence="7" id="KW-0443">Lipid metabolism</keyword>
<evidence type="ECO:0000313" key="10">
    <source>
        <dbReference type="EMBL" id="MXQ09814.1"/>
    </source>
</evidence>
<keyword evidence="2" id="KW-0444">Lipid biosynthesis</keyword>
<evidence type="ECO:0000313" key="11">
    <source>
        <dbReference type="Proteomes" id="UP000480350"/>
    </source>
</evidence>
<keyword evidence="11" id="KW-1185">Reference proteome</keyword>
<keyword evidence="6" id="KW-0520">NAD</keyword>
<dbReference type="Gene3D" id="1.20.1090.10">
    <property type="entry name" value="Dehydroquinate synthase-like - alpha domain"/>
    <property type="match status" value="1"/>
</dbReference>
<keyword evidence="4" id="KW-0521">NADP</keyword>
<keyword evidence="3" id="KW-0479">Metal-binding</keyword>
<dbReference type="GO" id="GO:0008654">
    <property type="term" value="P:phospholipid biosynthetic process"/>
    <property type="evidence" value="ECO:0007669"/>
    <property type="project" value="UniProtKB-KW"/>
</dbReference>
<protein>
    <submittedName>
        <fullName evidence="10">Iron-containing alcohol dehydrogenase</fullName>
    </submittedName>
</protein>
<dbReference type="InterPro" id="IPR032837">
    <property type="entry name" value="G1PDH"/>
</dbReference>
<evidence type="ECO:0000256" key="9">
    <source>
        <dbReference type="ARBA" id="ARBA00023264"/>
    </source>
</evidence>
<dbReference type="Gene3D" id="3.40.50.1970">
    <property type="match status" value="1"/>
</dbReference>